<proteinExistence type="predicted"/>
<comment type="caution">
    <text evidence="1">The sequence shown here is derived from an EMBL/GenBank/DDBJ whole genome shotgun (WGS) entry which is preliminary data.</text>
</comment>
<reference evidence="1" key="2">
    <citation type="submission" date="2020-10" db="EMBL/GenBank/DDBJ databases">
        <authorList>
            <consortium name="NCBI Pathogen Detection Project"/>
        </authorList>
    </citation>
    <scope>NUCLEOTIDE SEQUENCE</scope>
    <source>
        <strain evidence="1">Morganella morganii ARLG-3209</strain>
    </source>
</reference>
<reference evidence="1" key="1">
    <citation type="journal article" date="2018" name="Genome Biol.">
        <title>SKESA: strategic k-mer extension for scrupulous assemblies.</title>
        <authorList>
            <person name="Souvorov A."/>
            <person name="Agarwala R."/>
            <person name="Lipman D.J."/>
        </authorList>
    </citation>
    <scope>NUCLEOTIDE SEQUENCE</scope>
    <source>
        <strain evidence="1">Morganella morganii ARLG-3209</strain>
    </source>
</reference>
<accession>A0AAN5RZ79</accession>
<evidence type="ECO:0000313" key="1">
    <source>
        <dbReference type="EMBL" id="HAT3808373.1"/>
    </source>
</evidence>
<dbReference type="Proteomes" id="UP000865968">
    <property type="component" value="Unassembled WGS sequence"/>
</dbReference>
<name>A0AAN5RZ79_MORMO</name>
<gene>
    <name evidence="1" type="ORF">I8608_001192</name>
</gene>
<dbReference type="RefSeq" id="WP_015422805.1">
    <property type="nucleotide sequence ID" value="NZ_JBDXYU010000001.1"/>
</dbReference>
<protein>
    <submittedName>
        <fullName evidence="1">Uncharacterized protein</fullName>
    </submittedName>
</protein>
<sequence>MQNPGEEIVGEYLKYFLGCDFVEYNLYTPDVQGEIDVVGINPENKVVYICEVATHLVTGLQYVKDCQSDNVNRFTKKFRKNIQYANKYFEGYEKHFMLWSPIVKNQGMGAKNNQMRDIEEIQQNLRTEFGVELEPIINRAYFNCLSQLREYAAKETKELKSPILRLMQIEEKLAKHVSRLNV</sequence>
<dbReference type="AlphaFoldDB" id="A0AAN5RZ79"/>
<organism evidence="1 2">
    <name type="scientific">Morganella morganii</name>
    <name type="common">Proteus morganii</name>
    <dbReference type="NCBI Taxonomy" id="582"/>
    <lineage>
        <taxon>Bacteria</taxon>
        <taxon>Pseudomonadati</taxon>
        <taxon>Pseudomonadota</taxon>
        <taxon>Gammaproteobacteria</taxon>
        <taxon>Enterobacterales</taxon>
        <taxon>Morganellaceae</taxon>
        <taxon>Morganella</taxon>
    </lineage>
</organism>
<evidence type="ECO:0000313" key="2">
    <source>
        <dbReference type="Proteomes" id="UP000865968"/>
    </source>
</evidence>
<dbReference type="EMBL" id="DACSWI010000002">
    <property type="protein sequence ID" value="HAT3808373.1"/>
    <property type="molecule type" value="Genomic_DNA"/>
</dbReference>